<organism evidence="5 6">
    <name type="scientific">Aspergillus puulaauensis</name>
    <dbReference type="NCBI Taxonomy" id="1220207"/>
    <lineage>
        <taxon>Eukaryota</taxon>
        <taxon>Fungi</taxon>
        <taxon>Dikarya</taxon>
        <taxon>Ascomycota</taxon>
        <taxon>Pezizomycotina</taxon>
        <taxon>Eurotiomycetes</taxon>
        <taxon>Eurotiomycetidae</taxon>
        <taxon>Eurotiales</taxon>
        <taxon>Aspergillaceae</taxon>
        <taxon>Aspergillus</taxon>
    </lineage>
</organism>
<dbReference type="GO" id="GO:0016491">
    <property type="term" value="F:oxidoreductase activity"/>
    <property type="evidence" value="ECO:0007669"/>
    <property type="project" value="UniProtKB-KW"/>
</dbReference>
<dbReference type="SUPFAM" id="SSF56176">
    <property type="entry name" value="FAD-binding/transporter-associated domain-like"/>
    <property type="match status" value="1"/>
</dbReference>
<feature type="signal peptide" evidence="3">
    <location>
        <begin position="1"/>
        <end position="21"/>
    </location>
</feature>
<gene>
    <name evidence="5" type="ORF">APUU_61046S</name>
</gene>
<dbReference type="PANTHER" id="PTHR13878:SF91">
    <property type="entry name" value="FAD BINDING DOMAIN PROTEIN (AFU_ORTHOLOGUE AFUA_6G12070)-RELATED"/>
    <property type="match status" value="1"/>
</dbReference>
<comment type="similarity">
    <text evidence="1">Belongs to the oxygen-dependent FAD-linked oxidoreductase family.</text>
</comment>
<dbReference type="GeneID" id="64977995"/>
<dbReference type="InterPro" id="IPR006094">
    <property type="entry name" value="Oxid_FAD_bind_N"/>
</dbReference>
<reference evidence="5" key="2">
    <citation type="submission" date="2021-02" db="EMBL/GenBank/DDBJ databases">
        <title>Aspergillus puulaauensis MK2 genome sequence.</title>
        <authorList>
            <person name="Futagami T."/>
            <person name="Mori K."/>
            <person name="Kadooka C."/>
            <person name="Tanaka T."/>
        </authorList>
    </citation>
    <scope>NUCLEOTIDE SEQUENCE</scope>
    <source>
        <strain evidence="5">MK2</strain>
    </source>
</reference>
<dbReference type="RefSeq" id="XP_041560184.1">
    <property type="nucleotide sequence ID" value="XM_041694344.1"/>
</dbReference>
<dbReference type="Proteomes" id="UP000654913">
    <property type="component" value="Chromosome 6"/>
</dbReference>
<evidence type="ECO:0000313" key="6">
    <source>
        <dbReference type="Proteomes" id="UP000654913"/>
    </source>
</evidence>
<keyword evidence="2" id="KW-0560">Oxidoreductase</keyword>
<dbReference type="InterPro" id="IPR036318">
    <property type="entry name" value="FAD-bd_PCMH-like_sf"/>
</dbReference>
<evidence type="ECO:0000259" key="4">
    <source>
        <dbReference type="PROSITE" id="PS51387"/>
    </source>
</evidence>
<keyword evidence="6" id="KW-1185">Reference proteome</keyword>
<dbReference type="AlphaFoldDB" id="A0A7R8ASJ8"/>
<dbReference type="Pfam" id="PF01565">
    <property type="entry name" value="FAD_binding_4"/>
    <property type="match status" value="1"/>
</dbReference>
<dbReference type="PROSITE" id="PS51387">
    <property type="entry name" value="FAD_PCMH"/>
    <property type="match status" value="1"/>
</dbReference>
<evidence type="ECO:0000313" key="5">
    <source>
        <dbReference type="EMBL" id="BCS27998.1"/>
    </source>
</evidence>
<dbReference type="InterPro" id="IPR016169">
    <property type="entry name" value="FAD-bd_PCMH_sub2"/>
</dbReference>
<evidence type="ECO:0000256" key="1">
    <source>
        <dbReference type="ARBA" id="ARBA00005466"/>
    </source>
</evidence>
<feature type="chain" id="PRO_5030991270" description="FAD-binding PCMH-type domain-containing protein" evidence="3">
    <location>
        <begin position="22"/>
        <end position="574"/>
    </location>
</feature>
<feature type="domain" description="FAD-binding PCMH-type" evidence="4">
    <location>
        <begin position="119"/>
        <end position="299"/>
    </location>
</feature>
<dbReference type="GO" id="GO:0071949">
    <property type="term" value="F:FAD binding"/>
    <property type="evidence" value="ECO:0007669"/>
    <property type="project" value="InterPro"/>
</dbReference>
<dbReference type="OrthoDB" id="9983560at2759"/>
<sequence length="574" mass="62008">MRRLIGLCVAGLAAFITPVDASPLSASNATSCKCIPGDPCWPNQSVFSRLNETLQGQLISTVPLASICHDPKYEEHKCETLKTQWDYAAVHAVDPSSVMMPVFQNSTCDPFQPVESPCTLGNLVRYSVNASDARLVQSAIRFAAAHNIQVAVKNTGHDFLGRSTAKHALGVWTHHMDGMELIRNYTSPMYRGPAMKMGAGTQAWQAYQAANSWGYRVVGGSCPTVGLAGGFTQGGGHGVLSSQHGLAADNVVEWQVVTSSGELVTASPTKNPDLYWALSGGGGGTFGVVVSMTTKLFPEAPVTGGRLDFNFTSEESFWGAVSVLQSGLTPLVDSGTVLLVGVTNSTASAVLTAPEVDKPTLEGQLGYITSHLKQSAIPYDLTVQTDPSYYDHFSRYFGPLPHGIWPVSHLMGGRLLPRSLFESPTLTASLAELGKSITRNNEWTISAVTLNVNHTVAQTTDTSNSVHPAWRDTLAHYTVYSPWDWSSAAEMNQRSDRLTKEIIPALEELTPGGATYANEADYRQADWQTAFYGPTWDRLSRIKSKWDATGVLYAPLSAGADSWQEKPDGRLCRV</sequence>
<proteinExistence type="inferred from homology"/>
<name>A0A7R8ASJ8_9EURO</name>
<evidence type="ECO:0000256" key="3">
    <source>
        <dbReference type="SAM" id="SignalP"/>
    </source>
</evidence>
<dbReference type="InterPro" id="IPR012951">
    <property type="entry name" value="BBE"/>
</dbReference>
<accession>A0A7R8ASJ8</accession>
<dbReference type="Gene3D" id="3.30.465.10">
    <property type="match status" value="2"/>
</dbReference>
<keyword evidence="3" id="KW-0732">Signal</keyword>
<protein>
    <recommendedName>
        <fullName evidence="4">FAD-binding PCMH-type domain-containing protein</fullName>
    </recommendedName>
</protein>
<reference evidence="5" key="1">
    <citation type="submission" date="2021-01" db="EMBL/GenBank/DDBJ databases">
        <authorList>
            <consortium name="Aspergillus puulaauensis MK2 genome sequencing consortium"/>
            <person name="Kazuki M."/>
            <person name="Futagami T."/>
        </authorList>
    </citation>
    <scope>NUCLEOTIDE SEQUENCE</scope>
    <source>
        <strain evidence="5">MK2</strain>
    </source>
</reference>
<dbReference type="InterPro" id="IPR016166">
    <property type="entry name" value="FAD-bd_PCMH"/>
</dbReference>
<evidence type="ECO:0000256" key="2">
    <source>
        <dbReference type="ARBA" id="ARBA00023002"/>
    </source>
</evidence>
<dbReference type="PANTHER" id="PTHR13878">
    <property type="entry name" value="GULONOLACTONE OXIDASE"/>
    <property type="match status" value="1"/>
</dbReference>
<dbReference type="KEGG" id="apuu:APUU_61046S"/>
<dbReference type="InterPro" id="IPR050432">
    <property type="entry name" value="FAD-linked_Oxidoreductases_BP"/>
</dbReference>
<dbReference type="Pfam" id="PF08031">
    <property type="entry name" value="BBE"/>
    <property type="match status" value="1"/>
</dbReference>
<dbReference type="EMBL" id="AP024448">
    <property type="protein sequence ID" value="BCS27998.1"/>
    <property type="molecule type" value="Genomic_DNA"/>
</dbReference>